<evidence type="ECO:0000259" key="1">
    <source>
        <dbReference type="Pfam" id="PF24864"/>
    </source>
</evidence>
<feature type="domain" description="DUF7730" evidence="1">
    <location>
        <begin position="74"/>
        <end position="302"/>
    </location>
</feature>
<dbReference type="InParanoid" id="A0A1E1LNS4"/>
<evidence type="ECO:0000313" key="2">
    <source>
        <dbReference type="EMBL" id="CZT12157.1"/>
    </source>
</evidence>
<protein>
    <recommendedName>
        <fullName evidence="1">DUF7730 domain-containing protein</fullName>
    </recommendedName>
</protein>
<proteinExistence type="predicted"/>
<dbReference type="EMBL" id="FJUW01000069">
    <property type="protein sequence ID" value="CZT12157.1"/>
    <property type="molecule type" value="Genomic_DNA"/>
</dbReference>
<dbReference type="AlphaFoldDB" id="A0A1E1LNS4"/>
<evidence type="ECO:0000313" key="3">
    <source>
        <dbReference type="Proteomes" id="UP000178129"/>
    </source>
</evidence>
<gene>
    <name evidence="2" type="ORF">RCO7_11142</name>
</gene>
<sequence length="339" mass="39107">MVFVLRDWLRSLITPEYCGTQTRRDCCDFDLPAPRLLPDRLLITRPSTPGSLAAPELCSAVPCLDHLSATGTSTESLLLELLPHEMRQKIWSLVIGGQTYQLGVLPYRWRSNRLSSSRCLCADPDKCDEGCSRDDHNEMRHVDMYNQPPFKMGDSLCLLTVCRQIYFEAISILYSSNTFFIDHAKAMEFLPLTILPQRMNTIRNLRFIWDFSGPLPVKVYDYIWAKGTRYEEILHIRQEKWQKIWNILSEMTGLRQLYVKLRVGGEWETFSRVSAEVLLGPVKQVTRAVMFLLALPFPAMHQGISPSRLPWGPINGWEGSDPWDDLPNCKIQRITRDEL</sequence>
<dbReference type="InterPro" id="IPR056632">
    <property type="entry name" value="DUF7730"/>
</dbReference>
<organism evidence="2 3">
    <name type="scientific">Rhynchosporium graminicola</name>
    <dbReference type="NCBI Taxonomy" id="2792576"/>
    <lineage>
        <taxon>Eukaryota</taxon>
        <taxon>Fungi</taxon>
        <taxon>Dikarya</taxon>
        <taxon>Ascomycota</taxon>
        <taxon>Pezizomycotina</taxon>
        <taxon>Leotiomycetes</taxon>
        <taxon>Helotiales</taxon>
        <taxon>Ploettnerulaceae</taxon>
        <taxon>Rhynchosporium</taxon>
    </lineage>
</organism>
<comment type="caution">
    <text evidence="2">The sequence shown here is derived from an EMBL/GenBank/DDBJ whole genome shotgun (WGS) entry which is preliminary data.</text>
</comment>
<keyword evidence="3" id="KW-1185">Reference proteome</keyword>
<dbReference type="PANTHER" id="PTHR38790:SF9">
    <property type="entry name" value="F-BOX DOMAIN-CONTAINING PROTEIN"/>
    <property type="match status" value="1"/>
</dbReference>
<reference evidence="3" key="1">
    <citation type="submission" date="2016-03" db="EMBL/GenBank/DDBJ databases">
        <authorList>
            <person name="Ploux O."/>
        </authorList>
    </citation>
    <scope>NUCLEOTIDE SEQUENCE [LARGE SCALE GENOMIC DNA]</scope>
    <source>
        <strain evidence="3">UK7</strain>
    </source>
</reference>
<dbReference type="STRING" id="914237.A0A1E1LNS4"/>
<name>A0A1E1LNS4_9HELO</name>
<accession>A0A1E1LNS4</accession>
<dbReference type="PANTHER" id="PTHR38790">
    <property type="entry name" value="2EXR DOMAIN-CONTAINING PROTEIN-RELATED"/>
    <property type="match status" value="1"/>
</dbReference>
<dbReference type="Pfam" id="PF24864">
    <property type="entry name" value="DUF7730"/>
    <property type="match status" value="1"/>
</dbReference>
<dbReference type="Proteomes" id="UP000178129">
    <property type="component" value="Unassembled WGS sequence"/>
</dbReference>